<dbReference type="PROSITE" id="PS51257">
    <property type="entry name" value="PROKAR_LIPOPROTEIN"/>
    <property type="match status" value="1"/>
</dbReference>
<evidence type="ECO:0000313" key="1">
    <source>
        <dbReference type="EMBL" id="VDD86680.1"/>
    </source>
</evidence>
<protein>
    <submittedName>
        <fullName evidence="3">Secreted protein</fullName>
    </submittedName>
</protein>
<evidence type="ECO:0000313" key="3">
    <source>
        <dbReference type="WBParaSite" id="EVEC_0000211501-mRNA-1"/>
    </source>
</evidence>
<evidence type="ECO:0000313" key="2">
    <source>
        <dbReference type="Proteomes" id="UP000274131"/>
    </source>
</evidence>
<accession>A0A0N4UX65</accession>
<proteinExistence type="predicted"/>
<keyword evidence="2" id="KW-1185">Reference proteome</keyword>
<reference evidence="3" key="1">
    <citation type="submission" date="2017-02" db="UniProtKB">
        <authorList>
            <consortium name="WormBaseParasite"/>
        </authorList>
    </citation>
    <scope>IDENTIFICATION</scope>
</reference>
<dbReference type="AlphaFoldDB" id="A0A0N4UX65"/>
<dbReference type="WBParaSite" id="EVEC_0000211501-mRNA-1">
    <property type="protein sequence ID" value="EVEC_0000211501-mRNA-1"/>
    <property type="gene ID" value="EVEC_0000211501"/>
</dbReference>
<dbReference type="Proteomes" id="UP000274131">
    <property type="component" value="Unassembled WGS sequence"/>
</dbReference>
<dbReference type="EMBL" id="UXUI01007270">
    <property type="protein sequence ID" value="VDD86680.1"/>
    <property type="molecule type" value="Genomic_DNA"/>
</dbReference>
<name>A0A0N4UX65_ENTVE</name>
<reference evidence="1 2" key="2">
    <citation type="submission" date="2018-10" db="EMBL/GenBank/DDBJ databases">
        <authorList>
            <consortium name="Pathogen Informatics"/>
        </authorList>
    </citation>
    <scope>NUCLEOTIDE SEQUENCE [LARGE SCALE GENOMIC DNA]</scope>
</reference>
<sequence>MMFLCMRHSSNAVLFSGLGCVCVCVRVCALWLRAKFFGAMWLSEAVRSLVQLSDGYWRASLTNTCLCLFKDRFDLAP</sequence>
<gene>
    <name evidence="1" type="ORF">EVEC_LOCUS1823</name>
</gene>
<organism evidence="3">
    <name type="scientific">Enterobius vermicularis</name>
    <name type="common">Human pinworm</name>
    <dbReference type="NCBI Taxonomy" id="51028"/>
    <lineage>
        <taxon>Eukaryota</taxon>
        <taxon>Metazoa</taxon>
        <taxon>Ecdysozoa</taxon>
        <taxon>Nematoda</taxon>
        <taxon>Chromadorea</taxon>
        <taxon>Rhabditida</taxon>
        <taxon>Spirurina</taxon>
        <taxon>Oxyuridomorpha</taxon>
        <taxon>Oxyuroidea</taxon>
        <taxon>Oxyuridae</taxon>
        <taxon>Enterobius</taxon>
    </lineage>
</organism>